<dbReference type="PROSITE" id="PS50949">
    <property type="entry name" value="HTH_GNTR"/>
    <property type="match status" value="1"/>
</dbReference>
<dbReference type="InterPro" id="IPR011711">
    <property type="entry name" value="GntR_C"/>
</dbReference>
<dbReference type="Gene3D" id="1.10.10.10">
    <property type="entry name" value="Winged helix-like DNA-binding domain superfamily/Winged helix DNA-binding domain"/>
    <property type="match status" value="2"/>
</dbReference>
<dbReference type="SUPFAM" id="SSF46785">
    <property type="entry name" value="Winged helix' DNA-binding domain"/>
    <property type="match status" value="2"/>
</dbReference>
<sequence length="365" mass="40799">MPRDKSDPVRAGWCGAGRSCFLPEMSLAHSSHSADDRTMPESTDPTRLAPRLYQQATQMLQRDIVEGRLPDGLALTQMGIAERFGISRAPARRALEALTGMGLLERQQSGRYRVVATGPAPASPPAAEGPRRLIPRMGWEMLYPRIEMEVVSRTSLGGWRLNEAELARHHGVSRTIARDVVGRLQNRGVITKDDSGRWIAPGLTPRHIDELFELRWLLEPVAMEKALPHLPPGLLDAMQAELQSAMAPDAHRDAALLDHLEHRLHVELLSFCGNDALLRAIRLPQSLLIAHHLLYQLTLELFGTEPFLAEHLEIVTRLRTGDIDSAKAALVAHLRISRRRAMLRIEAVQDMIQPEPLSYLERITP</sequence>
<dbReference type="PANTHER" id="PTHR43537:SF24">
    <property type="entry name" value="GLUCONATE OPERON TRANSCRIPTIONAL REPRESSOR"/>
    <property type="match status" value="1"/>
</dbReference>
<dbReference type="InterPro" id="IPR008920">
    <property type="entry name" value="TF_FadR/GntR_C"/>
</dbReference>
<protein>
    <submittedName>
        <fullName evidence="5">GntR family transcriptional regulator</fullName>
    </submittedName>
</protein>
<dbReference type="SMART" id="SM00345">
    <property type="entry name" value="HTH_GNTR"/>
    <property type="match status" value="2"/>
</dbReference>
<dbReference type="Gene3D" id="1.20.120.530">
    <property type="entry name" value="GntR ligand-binding domain-like"/>
    <property type="match status" value="1"/>
</dbReference>
<dbReference type="SMART" id="SM00895">
    <property type="entry name" value="FCD"/>
    <property type="match status" value="1"/>
</dbReference>
<dbReference type="AlphaFoldDB" id="A0A844HF38"/>
<gene>
    <name evidence="5" type="ORF">GL300_02720</name>
</gene>
<evidence type="ECO:0000313" key="6">
    <source>
        <dbReference type="Proteomes" id="UP000449846"/>
    </source>
</evidence>
<dbReference type="InterPro" id="IPR000524">
    <property type="entry name" value="Tscrpt_reg_HTH_GntR"/>
</dbReference>
<dbReference type="Proteomes" id="UP000449846">
    <property type="component" value="Unassembled WGS sequence"/>
</dbReference>
<dbReference type="EMBL" id="WMIG01000001">
    <property type="protein sequence ID" value="MTH58120.1"/>
    <property type="molecule type" value="Genomic_DNA"/>
</dbReference>
<organism evidence="5 6">
    <name type="scientific">Paracoccus litorisediminis</name>
    <dbReference type="NCBI Taxonomy" id="2006130"/>
    <lineage>
        <taxon>Bacteria</taxon>
        <taxon>Pseudomonadati</taxon>
        <taxon>Pseudomonadota</taxon>
        <taxon>Alphaproteobacteria</taxon>
        <taxon>Rhodobacterales</taxon>
        <taxon>Paracoccaceae</taxon>
        <taxon>Paracoccus</taxon>
    </lineage>
</organism>
<evidence type="ECO:0000256" key="3">
    <source>
        <dbReference type="ARBA" id="ARBA00023163"/>
    </source>
</evidence>
<keyword evidence="3" id="KW-0804">Transcription</keyword>
<dbReference type="Pfam" id="PF07729">
    <property type="entry name" value="FCD"/>
    <property type="match status" value="1"/>
</dbReference>
<evidence type="ECO:0000313" key="5">
    <source>
        <dbReference type="EMBL" id="MTH58120.1"/>
    </source>
</evidence>
<comment type="caution">
    <text evidence="5">The sequence shown here is derived from an EMBL/GenBank/DDBJ whole genome shotgun (WGS) entry which is preliminary data.</text>
</comment>
<proteinExistence type="predicted"/>
<dbReference type="OrthoDB" id="8066003at2"/>
<dbReference type="InterPro" id="IPR036390">
    <property type="entry name" value="WH_DNA-bd_sf"/>
</dbReference>
<dbReference type="GO" id="GO:0003700">
    <property type="term" value="F:DNA-binding transcription factor activity"/>
    <property type="evidence" value="ECO:0007669"/>
    <property type="project" value="InterPro"/>
</dbReference>
<keyword evidence="1" id="KW-0805">Transcription regulation</keyword>
<keyword evidence="2" id="KW-0238">DNA-binding</keyword>
<dbReference type="InterPro" id="IPR036388">
    <property type="entry name" value="WH-like_DNA-bd_sf"/>
</dbReference>
<dbReference type="SUPFAM" id="SSF48008">
    <property type="entry name" value="GntR ligand-binding domain-like"/>
    <property type="match status" value="1"/>
</dbReference>
<feature type="domain" description="HTH gntR-type" evidence="4">
    <location>
        <begin position="50"/>
        <end position="117"/>
    </location>
</feature>
<dbReference type="PANTHER" id="PTHR43537">
    <property type="entry name" value="TRANSCRIPTIONAL REGULATOR, GNTR FAMILY"/>
    <property type="match status" value="1"/>
</dbReference>
<keyword evidence="6" id="KW-1185">Reference proteome</keyword>
<dbReference type="Pfam" id="PF00392">
    <property type="entry name" value="GntR"/>
    <property type="match status" value="1"/>
</dbReference>
<accession>A0A844HF38</accession>
<evidence type="ECO:0000256" key="1">
    <source>
        <dbReference type="ARBA" id="ARBA00023015"/>
    </source>
</evidence>
<reference evidence="5 6" key="1">
    <citation type="submission" date="2019-11" db="EMBL/GenBank/DDBJ databases">
        <authorList>
            <person name="Dong K."/>
        </authorList>
    </citation>
    <scope>NUCLEOTIDE SEQUENCE [LARGE SCALE GENOMIC DNA]</scope>
    <source>
        <strain evidence="5 6">NBRC 112902</strain>
    </source>
</reference>
<evidence type="ECO:0000259" key="4">
    <source>
        <dbReference type="PROSITE" id="PS50949"/>
    </source>
</evidence>
<evidence type="ECO:0000256" key="2">
    <source>
        <dbReference type="ARBA" id="ARBA00023125"/>
    </source>
</evidence>
<dbReference type="GO" id="GO:0003677">
    <property type="term" value="F:DNA binding"/>
    <property type="evidence" value="ECO:0007669"/>
    <property type="project" value="UniProtKB-KW"/>
</dbReference>
<name>A0A844HF38_9RHOB</name>